<feature type="compositionally biased region" description="Low complexity" evidence="1">
    <location>
        <begin position="30"/>
        <end position="41"/>
    </location>
</feature>
<proteinExistence type="predicted"/>
<dbReference type="AlphaFoldDB" id="A0AAV1WU24"/>
<evidence type="ECO:0000313" key="2">
    <source>
        <dbReference type="EMBL" id="CAL0312812.1"/>
    </source>
</evidence>
<feature type="compositionally biased region" description="Polar residues" evidence="1">
    <location>
        <begin position="48"/>
        <end position="58"/>
    </location>
</feature>
<keyword evidence="3" id="KW-1185">Reference proteome</keyword>
<comment type="caution">
    <text evidence="2">The sequence shown here is derived from an EMBL/GenBank/DDBJ whole genome shotgun (WGS) entry which is preliminary data.</text>
</comment>
<organism evidence="2 3">
    <name type="scientific">Lupinus luteus</name>
    <name type="common">European yellow lupine</name>
    <dbReference type="NCBI Taxonomy" id="3873"/>
    <lineage>
        <taxon>Eukaryota</taxon>
        <taxon>Viridiplantae</taxon>
        <taxon>Streptophyta</taxon>
        <taxon>Embryophyta</taxon>
        <taxon>Tracheophyta</taxon>
        <taxon>Spermatophyta</taxon>
        <taxon>Magnoliopsida</taxon>
        <taxon>eudicotyledons</taxon>
        <taxon>Gunneridae</taxon>
        <taxon>Pentapetalae</taxon>
        <taxon>rosids</taxon>
        <taxon>fabids</taxon>
        <taxon>Fabales</taxon>
        <taxon>Fabaceae</taxon>
        <taxon>Papilionoideae</taxon>
        <taxon>50 kb inversion clade</taxon>
        <taxon>genistoids sensu lato</taxon>
        <taxon>core genistoids</taxon>
        <taxon>Genisteae</taxon>
        <taxon>Lupinus</taxon>
    </lineage>
</organism>
<feature type="region of interest" description="Disordered" evidence="1">
    <location>
        <begin position="1"/>
        <end position="81"/>
    </location>
</feature>
<gene>
    <name evidence="2" type="ORF">LLUT_LOCUS13872</name>
</gene>
<accession>A0AAV1WU24</accession>
<reference evidence="2 3" key="1">
    <citation type="submission" date="2024-03" db="EMBL/GenBank/DDBJ databases">
        <authorList>
            <person name="Martinez-Hernandez J."/>
        </authorList>
    </citation>
    <scope>NUCLEOTIDE SEQUENCE [LARGE SCALE GENOMIC DNA]</scope>
</reference>
<evidence type="ECO:0000313" key="3">
    <source>
        <dbReference type="Proteomes" id="UP001497480"/>
    </source>
</evidence>
<name>A0AAV1WU24_LUPLU</name>
<dbReference type="Proteomes" id="UP001497480">
    <property type="component" value="Unassembled WGS sequence"/>
</dbReference>
<evidence type="ECO:0000256" key="1">
    <source>
        <dbReference type="SAM" id="MobiDB-lite"/>
    </source>
</evidence>
<sequence length="202" mass="22628">MGFGLQIGKFYRTRNEDSSDPSIRSSKRLNPSPNSNTNPSPEIFLGNQPRTNISTSYQKNDDIVNHSSPKQISPKMGVSNGGSVSKSNIHVDGNSDHNFLSPEMRKRQLGRLHSLMVRLSAGGAKQFERFFVEEEQNKGKNVDMDMDMGLNEDEIMTCIKHETFESTKEECLENKEACSMCQGSFLCSGRGRQDVHGKMAQF</sequence>
<dbReference type="EMBL" id="CAXHTB010000009">
    <property type="protein sequence ID" value="CAL0312812.1"/>
    <property type="molecule type" value="Genomic_DNA"/>
</dbReference>
<protein>
    <submittedName>
        <fullName evidence="2">Uncharacterized protein</fullName>
    </submittedName>
</protein>